<dbReference type="PATRIC" id="fig|1227457.3.peg.3928"/>
<evidence type="ECO:0000313" key="3">
    <source>
        <dbReference type="Proteomes" id="UP000011680"/>
    </source>
</evidence>
<dbReference type="eggNOG" id="arCOG03965">
    <property type="taxonomic scope" value="Archaea"/>
</dbReference>
<dbReference type="SUPFAM" id="SSF46689">
    <property type="entry name" value="Homeodomain-like"/>
    <property type="match status" value="1"/>
</dbReference>
<name>M0MS63_9EURY</name>
<feature type="domain" description="Tc1-like transposase DDE" evidence="1">
    <location>
        <begin position="187"/>
        <end position="332"/>
    </location>
</feature>
<dbReference type="Proteomes" id="UP000011680">
    <property type="component" value="Unassembled WGS sequence"/>
</dbReference>
<dbReference type="Pfam" id="PF13358">
    <property type="entry name" value="DDE_3"/>
    <property type="match status" value="1"/>
</dbReference>
<evidence type="ECO:0000313" key="2">
    <source>
        <dbReference type="EMBL" id="EMA48547.1"/>
    </source>
</evidence>
<protein>
    <recommendedName>
        <fullName evidence="1">Tc1-like transposase DDE domain-containing protein</fullName>
    </recommendedName>
</protein>
<organism evidence="2 3">
    <name type="scientific">Halococcus thailandensis JCM 13552</name>
    <dbReference type="NCBI Taxonomy" id="1227457"/>
    <lineage>
        <taxon>Archaea</taxon>
        <taxon>Methanobacteriati</taxon>
        <taxon>Methanobacteriota</taxon>
        <taxon>Stenosarchaea group</taxon>
        <taxon>Halobacteria</taxon>
        <taxon>Halobacteriales</taxon>
        <taxon>Halococcaceae</taxon>
        <taxon>Halococcus</taxon>
    </lineage>
</organism>
<reference evidence="2 3" key="1">
    <citation type="journal article" date="2014" name="PLoS Genet.">
        <title>Phylogenetically driven sequencing of extremely halophilic archaea reveals strategies for static and dynamic osmo-response.</title>
        <authorList>
            <person name="Becker E.A."/>
            <person name="Seitzer P.M."/>
            <person name="Tritt A."/>
            <person name="Larsen D."/>
            <person name="Krusor M."/>
            <person name="Yao A.I."/>
            <person name="Wu D."/>
            <person name="Madern D."/>
            <person name="Eisen J.A."/>
            <person name="Darling A.E."/>
            <person name="Facciotti M.T."/>
        </authorList>
    </citation>
    <scope>NUCLEOTIDE SEQUENCE [LARGE SCALE GENOMIC DNA]</scope>
    <source>
        <strain evidence="2 3">JCM 13552</strain>
    </source>
</reference>
<comment type="caution">
    <text evidence="2">The sequence shown here is derived from an EMBL/GenBank/DDBJ whole genome shotgun (WGS) entry which is preliminary data.</text>
</comment>
<proteinExistence type="predicted"/>
<dbReference type="AlphaFoldDB" id="M0MS63"/>
<dbReference type="eggNOG" id="arCOG02127">
    <property type="taxonomic scope" value="Archaea"/>
</dbReference>
<dbReference type="InterPro" id="IPR009057">
    <property type="entry name" value="Homeodomain-like_sf"/>
</dbReference>
<dbReference type="InterPro" id="IPR047655">
    <property type="entry name" value="Transpos_IS630-like"/>
</dbReference>
<dbReference type="InterPro" id="IPR038717">
    <property type="entry name" value="Tc1-like_DDE_dom"/>
</dbReference>
<dbReference type="STRING" id="1227457.C451_20170"/>
<dbReference type="OrthoDB" id="191053at2157"/>
<gene>
    <name evidence="2" type="ORF">C451_20170</name>
</gene>
<keyword evidence="3" id="KW-1185">Reference proteome</keyword>
<evidence type="ECO:0000259" key="1">
    <source>
        <dbReference type="Pfam" id="PF13358"/>
    </source>
</evidence>
<accession>M0MS63</accession>
<dbReference type="Pfam" id="PF13565">
    <property type="entry name" value="HTH_32"/>
    <property type="match status" value="1"/>
</dbReference>
<sequence length="353" mass="41130">MERNEQKKHVVDLSDEERRTLEWFISTGERKAEDNMRARILLKADDGLTDAEICEHVGCSIGTPYKARKNYCKRGLAAIHRRKPDREYERKLDGDAEARLIKLACSDPPEGHARWTLHLLADELATLDEIDFESISHETVRQRLKNTLKPHLYDYWAIPAEDDGQFVYHMEDVLDLYHEPYDENRPVICFDETSKALRGHKRDPLPAQPGAVARVDTHYERNGKKNLHLAAEPLTGWVNVEITEKRRTCEWINRMVELADEHYPDADCIRVVLDNLNTHNPAAFYRFFPPNEAQAYLERFEFHYMPKHGSWLNMAEIEIGALKRQCLDRRIYRAATFRSVVAAWQDHRNAAVG</sequence>
<dbReference type="NCBIfam" id="NF033545">
    <property type="entry name" value="transpos_IS630"/>
    <property type="match status" value="1"/>
</dbReference>
<dbReference type="RefSeq" id="WP_007743472.1">
    <property type="nucleotide sequence ID" value="NZ_AOMF01000188.1"/>
</dbReference>
<dbReference type="EMBL" id="AOMF01000188">
    <property type="protein sequence ID" value="EMA48547.1"/>
    <property type="molecule type" value="Genomic_DNA"/>
</dbReference>